<dbReference type="Pfam" id="PF25396">
    <property type="entry name" value="ZNFX1"/>
    <property type="match status" value="1"/>
</dbReference>
<reference evidence="5 6" key="2">
    <citation type="submission" date="2018-11" db="EMBL/GenBank/DDBJ databases">
        <authorList>
            <consortium name="Pathogen Informatics"/>
        </authorList>
    </citation>
    <scope>NUCLEOTIDE SEQUENCE [LARGE SCALE GENOMIC DNA]</scope>
</reference>
<gene>
    <name evidence="5" type="ORF">ASIM_LOCUS11273</name>
</gene>
<evidence type="ECO:0000313" key="6">
    <source>
        <dbReference type="Proteomes" id="UP000267096"/>
    </source>
</evidence>
<dbReference type="InterPro" id="IPR047187">
    <property type="entry name" value="SF1_C_Upf1"/>
</dbReference>
<dbReference type="SUPFAM" id="SSF52540">
    <property type="entry name" value="P-loop containing nucleoside triphosphate hydrolases"/>
    <property type="match status" value="1"/>
</dbReference>
<feature type="region of interest" description="Disordered" evidence="1">
    <location>
        <begin position="718"/>
        <end position="780"/>
    </location>
</feature>
<dbReference type="GO" id="GO:0031048">
    <property type="term" value="P:regulatory ncRNA-mediated heterochromatin formation"/>
    <property type="evidence" value="ECO:0007669"/>
    <property type="project" value="TreeGrafter"/>
</dbReference>
<feature type="compositionally biased region" description="Acidic residues" evidence="1">
    <location>
        <begin position="748"/>
        <end position="759"/>
    </location>
</feature>
<feature type="compositionally biased region" description="Basic and acidic residues" evidence="1">
    <location>
        <begin position="808"/>
        <end position="819"/>
    </location>
</feature>
<evidence type="ECO:0000313" key="7">
    <source>
        <dbReference type="WBParaSite" id="ASIM_0001180701-mRNA-1"/>
    </source>
</evidence>
<dbReference type="Pfam" id="PF13087">
    <property type="entry name" value="AAA_12"/>
    <property type="match status" value="1"/>
</dbReference>
<dbReference type="Pfam" id="PF13086">
    <property type="entry name" value="AAA_11"/>
    <property type="match status" value="2"/>
</dbReference>
<feature type="domain" description="DNA2/NAM7 helicase helicase" evidence="2">
    <location>
        <begin position="846"/>
        <end position="1040"/>
    </location>
</feature>
<dbReference type="PANTHER" id="PTHR10887">
    <property type="entry name" value="DNA2/NAM7 HELICASE FAMILY"/>
    <property type="match status" value="1"/>
</dbReference>
<evidence type="ECO:0000259" key="3">
    <source>
        <dbReference type="Pfam" id="PF13087"/>
    </source>
</evidence>
<keyword evidence="6" id="KW-1185">Reference proteome</keyword>
<dbReference type="Gene3D" id="3.40.50.300">
    <property type="entry name" value="P-loop containing nucleotide triphosphate hydrolases"/>
    <property type="match status" value="3"/>
</dbReference>
<dbReference type="EMBL" id="UYRR01031055">
    <property type="protein sequence ID" value="VDK44724.1"/>
    <property type="molecule type" value="Genomic_DNA"/>
</dbReference>
<dbReference type="CDD" id="cd17936">
    <property type="entry name" value="EEXXEc_NFX1"/>
    <property type="match status" value="1"/>
</dbReference>
<dbReference type="InterPro" id="IPR027417">
    <property type="entry name" value="P-loop_NTPase"/>
</dbReference>
<feature type="compositionally biased region" description="Polar residues" evidence="1">
    <location>
        <begin position="52"/>
        <end position="63"/>
    </location>
</feature>
<dbReference type="InterPro" id="IPR041679">
    <property type="entry name" value="DNA2/NAM7-like_C"/>
</dbReference>
<evidence type="ECO:0000256" key="1">
    <source>
        <dbReference type="SAM" id="MobiDB-lite"/>
    </source>
</evidence>
<proteinExistence type="predicted"/>
<feature type="region of interest" description="Disordered" evidence="1">
    <location>
        <begin position="802"/>
        <end position="834"/>
    </location>
</feature>
<dbReference type="Proteomes" id="UP000267096">
    <property type="component" value="Unassembled WGS sequence"/>
</dbReference>
<feature type="compositionally biased region" description="Polar residues" evidence="1">
    <location>
        <begin position="721"/>
        <end position="736"/>
    </location>
</feature>
<feature type="domain" description="DNA2/NAM7 helicase helicase" evidence="2">
    <location>
        <begin position="512"/>
        <end position="695"/>
    </location>
</feature>
<feature type="domain" description="ZNFX1" evidence="4">
    <location>
        <begin position="342"/>
        <end position="453"/>
    </location>
</feature>
<protein>
    <submittedName>
        <fullName evidence="7">AAA domain-containing protein</fullName>
    </submittedName>
</protein>
<dbReference type="InterPro" id="IPR057373">
    <property type="entry name" value="ZNFX1"/>
</dbReference>
<feature type="region of interest" description="Disordered" evidence="1">
    <location>
        <begin position="52"/>
        <end position="86"/>
    </location>
</feature>
<dbReference type="CDD" id="cd18808">
    <property type="entry name" value="SF1_C_Upf1"/>
    <property type="match status" value="1"/>
</dbReference>
<evidence type="ECO:0000259" key="4">
    <source>
        <dbReference type="Pfam" id="PF25396"/>
    </source>
</evidence>
<evidence type="ECO:0000259" key="2">
    <source>
        <dbReference type="Pfam" id="PF13086"/>
    </source>
</evidence>
<feature type="domain" description="DNA2/NAM7 helicase-like C-terminal" evidence="3">
    <location>
        <begin position="1053"/>
        <end position="1238"/>
    </location>
</feature>
<reference evidence="7" key="1">
    <citation type="submission" date="2016-04" db="UniProtKB">
        <authorList>
            <consortium name="WormBaseParasite"/>
        </authorList>
    </citation>
    <scope>IDENTIFICATION</scope>
</reference>
<dbReference type="GO" id="GO:0004386">
    <property type="term" value="F:helicase activity"/>
    <property type="evidence" value="ECO:0007669"/>
    <property type="project" value="InterPro"/>
</dbReference>
<dbReference type="OrthoDB" id="2423195at2759"/>
<accession>A0A158PNE5</accession>
<dbReference type="PANTHER" id="PTHR10887:SF341">
    <property type="entry name" value="NFX1-TYPE ZINC FINGER-CONTAINING PROTEIN 1"/>
    <property type="match status" value="1"/>
</dbReference>
<dbReference type="WBParaSite" id="ASIM_0001180701-mRNA-1">
    <property type="protein sequence ID" value="ASIM_0001180701-mRNA-1"/>
    <property type="gene ID" value="ASIM_0001180701"/>
</dbReference>
<evidence type="ECO:0000313" key="5">
    <source>
        <dbReference type="EMBL" id="VDK44724.1"/>
    </source>
</evidence>
<organism evidence="7">
    <name type="scientific">Anisakis simplex</name>
    <name type="common">Herring worm</name>
    <dbReference type="NCBI Taxonomy" id="6269"/>
    <lineage>
        <taxon>Eukaryota</taxon>
        <taxon>Metazoa</taxon>
        <taxon>Ecdysozoa</taxon>
        <taxon>Nematoda</taxon>
        <taxon>Chromadorea</taxon>
        <taxon>Rhabditida</taxon>
        <taxon>Spirurina</taxon>
        <taxon>Ascaridomorpha</taxon>
        <taxon>Ascaridoidea</taxon>
        <taxon>Anisakidae</taxon>
        <taxon>Anisakis</taxon>
        <taxon>Anisakis simplex complex</taxon>
    </lineage>
</organism>
<dbReference type="InterPro" id="IPR041677">
    <property type="entry name" value="DNA2/NAM7_AAA_11"/>
</dbReference>
<sequence length="1281" mass="147068">MFILILSGDEFIGSSSSNSKSSSYSCIAKWLNEMSQRISDYESDDFDQHSLSISNQQDDQTPNAKKRRSTEGISPESGATLPDVERNESGYMSETRLFENELPTAHHRSSQMLQSNETFAKNNWNVDDTVPSKSIFHQQQPTFSSSYDAYRWGFDYNAIKQIDIDNCDTISEFDMLMEKFDGIEKFNIAPDENDLTELMHDVNSFMERIPDRFWKYDYSLGLRDEIIVIVESLNGANADDWLAKEVEYRPIWMECDEVEPHEDFRKLSVRPVHKDIIRPVRPFLRKNKDDESFRDVEQYLDIQFRLLREDLVSPLRDGIALWRQNKNGYCSSDSRDVLEQLDLFVMNGVRVEGLQLKRSSGQLFRYVKFQPPLDSMDGSSQKLKFGQMVALSSDEFEVFDLFEIPYVTEEALFATVVERPDEHSVIDRIGLSFCEESEVQVSRSKIYTLVESSAYFEMYEHVLKVLKVIVSYFVFPFVLICDQIPTKTLSIFGKKYDVDKLMYKLDGDSLNINYTQRDALINALTKEFALIQGPPGTGKSFVGRLIVRILIENINLWNVTRRHPLLVVCYTNHALDHFLEGLVGDFPHYDKNVNSDYPTMVRLGTRCKNEKIEKFVKASVTQEYEKLISEIDRLKSIYRKEILQARRVMGKRAKILDDIVTRSTILFKSKSEIISYQLLSTVISNKHKGQLSRLRKTPEGMMTLDEALAKWLSIESRNPECETNSTESRSDNGNESNRNHASKGDALGSDEWDVSEDINDNASSSKTDPHETGCDNFDGFDSYDDNGGDKRCMNWKQIEQVFGWGGGRDPDQRDEEKVSRGIPRKAARSEGELRPESWEARISRNRSSSEALFSLNTDRKCEALMQAEEGTNEYYHSGVWDIVENERKTSRVPIFSASTYQDGSKKTIRYDKNIVAKLKACKEEILKATALSKEEAESIKDVNELDRNRRWMLYAYWIKQLKQWAEKGLKNLLEQYQKHMIIIGATTTGAAKNRSLLQRIGCPIVIVEEAAEVLEAHILSSIVESCKHAILIGDHQQLRPNPAVHVLAKQYKLEISMFERLIKNNYPCSTLLYQHRMAPCISDTLMPHFYPLLENADVVKEYPDVKGCATNIFMFCHRQPETPIPSLSHRNEFEGDFAFALFNYLLQQGYSPNQITILCTYAAQTGYVKSLLDKRLQLAGDYPRVDNVDAYQGEENDIVILSLVRSSPYDTIGFLANPNRICVALSRAKIGFYMIGNIDFLAYHSHLWAKIAKSLEDIDALEDAFPIICNKHGNVKVSFFF</sequence>
<dbReference type="InterPro" id="IPR045055">
    <property type="entry name" value="DNA2/NAM7-like"/>
</dbReference>
<name>A0A158PNE5_ANISI</name>
<dbReference type="GO" id="GO:0031380">
    <property type="term" value="C:nuclear RNA-directed RNA polymerase complex"/>
    <property type="evidence" value="ECO:0007669"/>
    <property type="project" value="TreeGrafter"/>
</dbReference>